<dbReference type="PROSITE" id="PS50895">
    <property type="entry name" value="SURF1"/>
    <property type="match status" value="1"/>
</dbReference>
<comment type="subcellular location">
    <subcellularLocation>
        <location evidence="1">Cell membrane</location>
        <topology evidence="1">Multi-pass membrane protein</topology>
    </subcellularLocation>
</comment>
<dbReference type="Pfam" id="PF02104">
    <property type="entry name" value="SURF1"/>
    <property type="match status" value="1"/>
</dbReference>
<keyword evidence="1" id="KW-1133">Transmembrane helix</keyword>
<dbReference type="EMBL" id="CP026952">
    <property type="protein sequence ID" value="AWB90766.1"/>
    <property type="molecule type" value="Genomic_DNA"/>
</dbReference>
<dbReference type="Proteomes" id="UP000244384">
    <property type="component" value="Chromosome"/>
</dbReference>
<gene>
    <name evidence="2" type="ORF">C3E78_00130</name>
</gene>
<evidence type="ECO:0000313" key="2">
    <source>
        <dbReference type="EMBL" id="AWB90766.1"/>
    </source>
</evidence>
<keyword evidence="1" id="KW-0472">Membrane</keyword>
<dbReference type="CDD" id="cd06662">
    <property type="entry name" value="SURF1"/>
    <property type="match status" value="1"/>
</dbReference>
<dbReference type="AlphaFoldDB" id="A0A2S0WHE1"/>
<keyword evidence="1" id="KW-0812">Transmembrane</keyword>
<feature type="transmembrane region" description="Helical" evidence="1">
    <location>
        <begin position="214"/>
        <end position="232"/>
    </location>
</feature>
<keyword evidence="3" id="KW-1185">Reference proteome</keyword>
<dbReference type="InterPro" id="IPR002994">
    <property type="entry name" value="Surf1/Shy1"/>
</dbReference>
<accession>A0A2S0WHE1</accession>
<keyword evidence="1" id="KW-1003">Cell membrane</keyword>
<organism evidence="2 3">
    <name type="scientific">Aeromicrobium chenweiae</name>
    <dbReference type="NCBI Taxonomy" id="2079793"/>
    <lineage>
        <taxon>Bacteria</taxon>
        <taxon>Bacillati</taxon>
        <taxon>Actinomycetota</taxon>
        <taxon>Actinomycetes</taxon>
        <taxon>Propionibacteriales</taxon>
        <taxon>Nocardioidaceae</taxon>
        <taxon>Aeromicrobium</taxon>
    </lineage>
</organism>
<proteinExistence type="inferred from homology"/>
<dbReference type="KEGG" id="aez:C3E78_00130"/>
<name>A0A2S0WHE1_9ACTN</name>
<comment type="similarity">
    <text evidence="1">Belongs to the SURF1 family.</text>
</comment>
<evidence type="ECO:0000256" key="1">
    <source>
        <dbReference type="RuleBase" id="RU363076"/>
    </source>
</evidence>
<feature type="transmembrane region" description="Helical" evidence="1">
    <location>
        <begin position="12"/>
        <end position="35"/>
    </location>
</feature>
<dbReference type="GO" id="GO:0005886">
    <property type="term" value="C:plasma membrane"/>
    <property type="evidence" value="ECO:0007669"/>
    <property type="project" value="UniProtKB-SubCell"/>
</dbReference>
<reference evidence="3" key="1">
    <citation type="submission" date="2018-01" db="EMBL/GenBank/DDBJ databases">
        <authorList>
            <person name="Li J."/>
        </authorList>
    </citation>
    <scope>NUCLEOTIDE SEQUENCE [LARGE SCALE GENOMIC DNA]</scope>
    <source>
        <strain evidence="3">592</strain>
    </source>
</reference>
<protein>
    <recommendedName>
        <fullName evidence="1">SURF1-like protein</fullName>
    </recommendedName>
</protein>
<sequence>MNRDAPVRSWFTPGLIGLHTFAVVAIVFCVVMGLWQAGVYDDRQVHEQADKRAVPRVELTDLWKADSPFLKTYNHRPVSFEAQFAPADQQIWVTGKEQDGRSGAWLVAPVQVVGGDTLLLVRGWAPEPGALPGVPAGTVPVRAVLEPGEKNAGAFDPATRTIGAVRIPTLINEMPYDLYSGFAISTDADLSGGLEPVPPPVPSDVPWTTGLRNLAYALQWWVFGLFAAFMWWRMSTEIRSASRAKVA</sequence>
<evidence type="ECO:0000313" key="3">
    <source>
        <dbReference type="Proteomes" id="UP000244384"/>
    </source>
</evidence>